<dbReference type="EMBL" id="SELH01000026">
    <property type="protein sequence ID" value="TWP26037.1"/>
    <property type="molecule type" value="Genomic_DNA"/>
</dbReference>
<gene>
    <name evidence="6" type="ORF">ETU09_10040</name>
</gene>
<dbReference type="CDD" id="cd03354">
    <property type="entry name" value="LbH_SAT"/>
    <property type="match status" value="1"/>
</dbReference>
<dbReference type="InterPro" id="IPR053376">
    <property type="entry name" value="Serine_acetyltransferase"/>
</dbReference>
<evidence type="ECO:0000256" key="2">
    <source>
        <dbReference type="ARBA" id="ARBA00022605"/>
    </source>
</evidence>
<dbReference type="NCBIfam" id="NF041874">
    <property type="entry name" value="EPS_EpsC"/>
    <property type="match status" value="1"/>
</dbReference>
<dbReference type="InterPro" id="IPR045304">
    <property type="entry name" value="LbH_SAT"/>
</dbReference>
<evidence type="ECO:0000313" key="7">
    <source>
        <dbReference type="Proteomes" id="UP000319499"/>
    </source>
</evidence>
<dbReference type="GO" id="GO:0006535">
    <property type="term" value="P:cysteine biosynthetic process from serine"/>
    <property type="evidence" value="ECO:0007669"/>
    <property type="project" value="InterPro"/>
</dbReference>
<dbReference type="AlphaFoldDB" id="A0A563D7H0"/>
<dbReference type="InterPro" id="IPR010493">
    <property type="entry name" value="Ser_AcTrfase_N"/>
</dbReference>
<accession>A0A563D7H0</accession>
<name>A0A563D7H0_9FLAO</name>
<evidence type="ECO:0000313" key="6">
    <source>
        <dbReference type="EMBL" id="TWP26037.1"/>
    </source>
</evidence>
<evidence type="ECO:0000256" key="4">
    <source>
        <dbReference type="ARBA" id="ARBA00023315"/>
    </source>
</evidence>
<reference evidence="6 7" key="1">
    <citation type="submission" date="2019-02" db="EMBL/GenBank/DDBJ databases">
        <title>Apibacter muscae sp. nov.: a novel member of the house fly microbiota.</title>
        <authorList>
            <person name="Park R."/>
        </authorList>
    </citation>
    <scope>NUCLEOTIDE SEQUENCE [LARGE SCALE GENOMIC DNA]</scope>
    <source>
        <strain evidence="6 7">AL1</strain>
    </source>
</reference>
<dbReference type="Gene3D" id="2.160.10.10">
    <property type="entry name" value="Hexapeptide repeat proteins"/>
    <property type="match status" value="1"/>
</dbReference>
<feature type="domain" description="Serine acetyltransferase N-terminal" evidence="5">
    <location>
        <begin position="57"/>
        <end position="123"/>
    </location>
</feature>
<keyword evidence="7" id="KW-1185">Reference proteome</keyword>
<dbReference type="UniPathway" id="UPA00136">
    <property type="reaction ID" value="UER00199"/>
</dbReference>
<comment type="caution">
    <text evidence="6">The sequence shown here is derived from an EMBL/GenBank/DDBJ whole genome shotgun (WGS) entry which is preliminary data.</text>
</comment>
<dbReference type="GO" id="GO:0009001">
    <property type="term" value="F:serine O-acetyltransferase activity"/>
    <property type="evidence" value="ECO:0007669"/>
    <property type="project" value="InterPro"/>
</dbReference>
<dbReference type="OrthoDB" id="9801456at2"/>
<organism evidence="6 7">
    <name type="scientific">Apibacter muscae</name>
    <dbReference type="NCBI Taxonomy" id="2509004"/>
    <lineage>
        <taxon>Bacteria</taxon>
        <taxon>Pseudomonadati</taxon>
        <taxon>Bacteroidota</taxon>
        <taxon>Flavobacteriia</taxon>
        <taxon>Flavobacteriales</taxon>
        <taxon>Weeksellaceae</taxon>
        <taxon>Apibacter</taxon>
    </lineage>
</organism>
<keyword evidence="2" id="KW-0028">Amino-acid biosynthesis</keyword>
<evidence type="ECO:0000256" key="3">
    <source>
        <dbReference type="ARBA" id="ARBA00022679"/>
    </source>
</evidence>
<dbReference type="GO" id="GO:0005737">
    <property type="term" value="C:cytoplasm"/>
    <property type="evidence" value="ECO:0007669"/>
    <property type="project" value="InterPro"/>
</dbReference>
<dbReference type="Proteomes" id="UP000319499">
    <property type="component" value="Unassembled WGS sequence"/>
</dbReference>
<dbReference type="Gene3D" id="1.10.3130.10">
    <property type="entry name" value="serine acetyltransferase, domain 1"/>
    <property type="match status" value="1"/>
</dbReference>
<protein>
    <recommendedName>
        <fullName evidence="1">Serine acetyltransferase</fullName>
    </recommendedName>
</protein>
<evidence type="ECO:0000256" key="1">
    <source>
        <dbReference type="ARBA" id="ARBA00018522"/>
    </source>
</evidence>
<sequence length="275" mass="31039">MNKKIDNYIDLISSHPICLSINKKDLETAVDLFFSQMYPICEKTENLDTKRIQITTIYKILSDNISKLLNSKSKADEIIDQFFQKLPEIQDLLYKDAQAFLDHDPAAESLEEVVITYPGFYALTIHRIAHEFYKLNVPIIPRLFSEYAHSKVGVDIHPGAQIGERFFLDHGTGTVIGETTSIGNNVKIYQGVTLGALYVTKNLTKTKRHPTVEDNVVIYAGATILGGETTIGHDSTIGGNVWITNSIQPYTLVYYSSQMKLKTIKEFKEPINYVI</sequence>
<keyword evidence="4" id="KW-0012">Acyltransferase</keyword>
<dbReference type="PANTHER" id="PTHR42811">
    <property type="entry name" value="SERINE ACETYLTRANSFERASE"/>
    <property type="match status" value="1"/>
</dbReference>
<dbReference type="Pfam" id="PF06426">
    <property type="entry name" value="SATase_N"/>
    <property type="match status" value="1"/>
</dbReference>
<dbReference type="InterPro" id="IPR042122">
    <property type="entry name" value="Ser_AcTrfase_N_sf"/>
</dbReference>
<dbReference type="SUPFAM" id="SSF51161">
    <property type="entry name" value="Trimeric LpxA-like enzymes"/>
    <property type="match status" value="1"/>
</dbReference>
<evidence type="ECO:0000259" key="5">
    <source>
        <dbReference type="Pfam" id="PF06426"/>
    </source>
</evidence>
<keyword evidence="3 6" id="KW-0808">Transferase</keyword>
<dbReference type="InterPro" id="IPR011004">
    <property type="entry name" value="Trimer_LpxA-like_sf"/>
</dbReference>
<proteinExistence type="predicted"/>
<dbReference type="RefSeq" id="WP_146262735.1">
    <property type="nucleotide sequence ID" value="NZ_SELG01000041.1"/>
</dbReference>